<dbReference type="Proteomes" id="UP000835052">
    <property type="component" value="Unassembled WGS sequence"/>
</dbReference>
<keyword evidence="4" id="KW-1185">Reference proteome</keyword>
<feature type="region of interest" description="Disordered" evidence="1">
    <location>
        <begin position="191"/>
        <end position="226"/>
    </location>
</feature>
<evidence type="ECO:0008006" key="5">
    <source>
        <dbReference type="Google" id="ProtNLM"/>
    </source>
</evidence>
<evidence type="ECO:0000313" key="3">
    <source>
        <dbReference type="EMBL" id="CAD6197720.1"/>
    </source>
</evidence>
<sequence>MFLKSLTFLAILQTGWCLRSPLDCDFSGDCCWASSRDADLWNVFSADELDVNEFRRTFLVGKSHPPPRGNYAMRVEGDRRSSLVSCTMCSSQADVIVKFRHWQNAEATLKLCWQNEGDASPAPANCAVAKHAKQSSYNSYRLQVPSNQNIRLLFVVENASPGVANAVVIIDKVAVQFSKCKDVILTAQQQVSASRRSSSNGSSKKKVKASKRLARKNELARTTQNDKERRAYLEDVDKLIAKTVDQVDQQNLSTSTRKPKTDEVKKTAAPLVAALPPRPASPENPLTDLLGKDLVNFLDPNFVSADDDEPEEEDEELIETKEQKPLPTPMMPKLPMKEIVRESKKVRTSTKVVIPIVRPKLREASEPETVTPKIEGIARFLRRGRPLAVSPTHPLEQRLPSLSVPSSCETLGGCLFERSLCHWTAPASVAPQHRFHIQKVGLSSFAQSMVPSGQVSAMETPTLMSEPHLVLFDALEFRLGTRLVGCCSSASGVTCPFATSSEETPVVWQFSKFECAAGTIAIAFVCENLGVSDGICGVDNVRIHRSSDVLLLEPCQKNTLSSI</sequence>
<dbReference type="EMBL" id="CAJGYM010000102">
    <property type="protein sequence ID" value="CAD6197720.1"/>
    <property type="molecule type" value="Genomic_DNA"/>
</dbReference>
<feature type="compositionally biased region" description="Basic and acidic residues" evidence="1">
    <location>
        <begin position="215"/>
        <end position="226"/>
    </location>
</feature>
<evidence type="ECO:0000256" key="1">
    <source>
        <dbReference type="SAM" id="MobiDB-lite"/>
    </source>
</evidence>
<dbReference type="AlphaFoldDB" id="A0A8S1HXG0"/>
<feature type="compositionally biased region" description="Low complexity" evidence="1">
    <location>
        <begin position="192"/>
        <end position="202"/>
    </location>
</feature>
<evidence type="ECO:0000256" key="2">
    <source>
        <dbReference type="SAM" id="SignalP"/>
    </source>
</evidence>
<reference evidence="3" key="1">
    <citation type="submission" date="2020-10" db="EMBL/GenBank/DDBJ databases">
        <authorList>
            <person name="Kikuchi T."/>
        </authorList>
    </citation>
    <scope>NUCLEOTIDE SEQUENCE</scope>
    <source>
        <strain evidence="3">NKZ352</strain>
    </source>
</reference>
<feature type="signal peptide" evidence="2">
    <location>
        <begin position="1"/>
        <end position="17"/>
    </location>
</feature>
<comment type="caution">
    <text evidence="3">The sequence shown here is derived from an EMBL/GenBank/DDBJ whole genome shotgun (WGS) entry which is preliminary data.</text>
</comment>
<proteinExistence type="predicted"/>
<name>A0A8S1HXG0_9PELO</name>
<gene>
    <name evidence="3" type="ORF">CAUJ_LOCUS13629</name>
</gene>
<keyword evidence="2" id="KW-0732">Signal</keyword>
<feature type="chain" id="PRO_5035780734" description="MAM domain-containing protein" evidence="2">
    <location>
        <begin position="18"/>
        <end position="563"/>
    </location>
</feature>
<accession>A0A8S1HXG0</accession>
<dbReference type="OrthoDB" id="5828686at2759"/>
<evidence type="ECO:0000313" key="4">
    <source>
        <dbReference type="Proteomes" id="UP000835052"/>
    </source>
</evidence>
<feature type="compositionally biased region" description="Basic residues" evidence="1">
    <location>
        <begin position="203"/>
        <end position="214"/>
    </location>
</feature>
<protein>
    <recommendedName>
        <fullName evidence="5">MAM domain-containing protein</fullName>
    </recommendedName>
</protein>
<organism evidence="3 4">
    <name type="scientific">Caenorhabditis auriculariae</name>
    <dbReference type="NCBI Taxonomy" id="2777116"/>
    <lineage>
        <taxon>Eukaryota</taxon>
        <taxon>Metazoa</taxon>
        <taxon>Ecdysozoa</taxon>
        <taxon>Nematoda</taxon>
        <taxon>Chromadorea</taxon>
        <taxon>Rhabditida</taxon>
        <taxon>Rhabditina</taxon>
        <taxon>Rhabditomorpha</taxon>
        <taxon>Rhabditoidea</taxon>
        <taxon>Rhabditidae</taxon>
        <taxon>Peloderinae</taxon>
        <taxon>Caenorhabditis</taxon>
    </lineage>
</organism>